<protein>
    <submittedName>
        <fullName evidence="2">Uncharacterized protein</fullName>
    </submittedName>
</protein>
<dbReference type="Proteomes" id="UP000054279">
    <property type="component" value="Unassembled WGS sequence"/>
</dbReference>
<dbReference type="AlphaFoldDB" id="A0A0C9UE72"/>
<name>A0A0C9UE72_SPHS4</name>
<organism evidence="2 3">
    <name type="scientific">Sphaerobolus stellatus (strain SS14)</name>
    <dbReference type="NCBI Taxonomy" id="990650"/>
    <lineage>
        <taxon>Eukaryota</taxon>
        <taxon>Fungi</taxon>
        <taxon>Dikarya</taxon>
        <taxon>Basidiomycota</taxon>
        <taxon>Agaricomycotina</taxon>
        <taxon>Agaricomycetes</taxon>
        <taxon>Phallomycetidae</taxon>
        <taxon>Geastrales</taxon>
        <taxon>Sphaerobolaceae</taxon>
        <taxon>Sphaerobolus</taxon>
    </lineage>
</organism>
<evidence type="ECO:0000313" key="1">
    <source>
        <dbReference type="EMBL" id="KIJ35799.1"/>
    </source>
</evidence>
<dbReference type="EMBL" id="KN837138">
    <property type="protein sequence ID" value="KIJ41313.1"/>
    <property type="molecule type" value="Genomic_DNA"/>
</dbReference>
<keyword evidence="3" id="KW-1185">Reference proteome</keyword>
<dbReference type="EMBL" id="KN837185">
    <property type="protein sequence ID" value="KIJ35799.1"/>
    <property type="molecule type" value="Genomic_DNA"/>
</dbReference>
<gene>
    <name evidence="2" type="ORF">M422DRAFT_255821</name>
    <name evidence="1" type="ORF">M422DRAFT_261988</name>
</gene>
<proteinExistence type="predicted"/>
<dbReference type="HOGENOM" id="CLU_2639682_0_0_1"/>
<evidence type="ECO:0000313" key="3">
    <source>
        <dbReference type="Proteomes" id="UP000054279"/>
    </source>
</evidence>
<accession>A0A0C9UE72</accession>
<reference evidence="2 3" key="1">
    <citation type="submission" date="2014-06" db="EMBL/GenBank/DDBJ databases">
        <title>Evolutionary Origins and Diversification of the Mycorrhizal Mutualists.</title>
        <authorList>
            <consortium name="DOE Joint Genome Institute"/>
            <consortium name="Mycorrhizal Genomics Consortium"/>
            <person name="Kohler A."/>
            <person name="Kuo A."/>
            <person name="Nagy L.G."/>
            <person name="Floudas D."/>
            <person name="Copeland A."/>
            <person name="Barry K.W."/>
            <person name="Cichocki N."/>
            <person name="Veneault-Fourrey C."/>
            <person name="LaButti K."/>
            <person name="Lindquist E.A."/>
            <person name="Lipzen A."/>
            <person name="Lundell T."/>
            <person name="Morin E."/>
            <person name="Murat C."/>
            <person name="Riley R."/>
            <person name="Ohm R."/>
            <person name="Sun H."/>
            <person name="Tunlid A."/>
            <person name="Henrissat B."/>
            <person name="Grigoriev I.V."/>
            <person name="Hibbett D.S."/>
            <person name="Martin F."/>
        </authorList>
    </citation>
    <scope>NUCLEOTIDE SEQUENCE [LARGE SCALE GENOMIC DNA]</scope>
    <source>
        <strain evidence="2 3">SS14</strain>
    </source>
</reference>
<evidence type="ECO:0000313" key="2">
    <source>
        <dbReference type="EMBL" id="KIJ41313.1"/>
    </source>
</evidence>
<sequence>MVFDRQHPEKLVCLKEYELAFAQEGDLIVKGEPGSGLTSYLLYAFLLNPTLSKPTILALNPRQWFLAHSTGLYAFHP</sequence>